<reference evidence="1" key="1">
    <citation type="submission" date="2021-12" db="EMBL/GenBank/DDBJ databases">
        <authorList>
            <person name="King R."/>
        </authorList>
    </citation>
    <scope>NUCLEOTIDE SEQUENCE</scope>
</reference>
<accession>A0A9P0BDJ3</accession>
<name>A0A9P0BDJ3_BRAAE</name>
<dbReference type="GO" id="GO:0034719">
    <property type="term" value="C:SMN-Sm protein complex"/>
    <property type="evidence" value="ECO:0007669"/>
    <property type="project" value="InterPro"/>
</dbReference>
<dbReference type="AlphaFoldDB" id="A0A9P0BDJ3"/>
<evidence type="ECO:0008006" key="3">
    <source>
        <dbReference type="Google" id="ProtNLM"/>
    </source>
</evidence>
<dbReference type="Gene3D" id="2.30.30.100">
    <property type="match status" value="1"/>
</dbReference>
<sequence>MNQHENSDINEANAFLRERYLYFLTSMCGKTAKVRMFDKTEVSCVIKATDINFENVMVSNLKTPLPEVMPHAILRTNDIINITLKD</sequence>
<dbReference type="Proteomes" id="UP001154078">
    <property type="component" value="Chromosome 9"/>
</dbReference>
<dbReference type="InterPro" id="IPR020338">
    <property type="entry name" value="SMN_gemin7"/>
</dbReference>
<dbReference type="EMBL" id="OV121140">
    <property type="protein sequence ID" value="CAH0563400.1"/>
    <property type="molecule type" value="Genomic_DNA"/>
</dbReference>
<organism evidence="1 2">
    <name type="scientific">Brassicogethes aeneus</name>
    <name type="common">Rape pollen beetle</name>
    <name type="synonym">Meligethes aeneus</name>
    <dbReference type="NCBI Taxonomy" id="1431903"/>
    <lineage>
        <taxon>Eukaryota</taxon>
        <taxon>Metazoa</taxon>
        <taxon>Ecdysozoa</taxon>
        <taxon>Arthropoda</taxon>
        <taxon>Hexapoda</taxon>
        <taxon>Insecta</taxon>
        <taxon>Pterygota</taxon>
        <taxon>Neoptera</taxon>
        <taxon>Endopterygota</taxon>
        <taxon>Coleoptera</taxon>
        <taxon>Polyphaga</taxon>
        <taxon>Cucujiformia</taxon>
        <taxon>Nitidulidae</taxon>
        <taxon>Meligethinae</taxon>
        <taxon>Brassicogethes</taxon>
    </lineage>
</organism>
<dbReference type="PANTHER" id="PTHR14679">
    <property type="entry name" value="GEM-ASSOCIATED PROTEIN 7"/>
    <property type="match status" value="1"/>
</dbReference>
<dbReference type="OrthoDB" id="70763at2759"/>
<protein>
    <recommendedName>
        <fullName evidence="3">Gem-associated protein 7</fullName>
    </recommendedName>
</protein>
<proteinExistence type="predicted"/>
<dbReference type="PANTHER" id="PTHR14679:SF1">
    <property type="entry name" value="GEM-ASSOCIATED PROTEIN 7"/>
    <property type="match status" value="1"/>
</dbReference>
<keyword evidence="2" id="KW-1185">Reference proteome</keyword>
<evidence type="ECO:0000313" key="2">
    <source>
        <dbReference type="Proteomes" id="UP001154078"/>
    </source>
</evidence>
<evidence type="ECO:0000313" key="1">
    <source>
        <dbReference type="EMBL" id="CAH0563400.1"/>
    </source>
</evidence>
<gene>
    <name evidence="1" type="ORF">MELIAE_LOCUS12237</name>
</gene>
<dbReference type="GO" id="GO:0000387">
    <property type="term" value="P:spliceosomal snRNP assembly"/>
    <property type="evidence" value="ECO:0007669"/>
    <property type="project" value="TreeGrafter"/>
</dbReference>
<dbReference type="Pfam" id="PF11095">
    <property type="entry name" value="Gemin7"/>
    <property type="match status" value="1"/>
</dbReference>